<dbReference type="Pfam" id="PF01575">
    <property type="entry name" value="MaoC_dehydratas"/>
    <property type="match status" value="1"/>
</dbReference>
<sequence>MYTEHSLDAVPSGSKTQARAAAVLQLPALPDDEQITENVPFDEIVVGQSASRSRELTMDDVRLFAAVSANRNPVHLDARFAAGSGHGKVIAHGMWSGALVSGLIGSRLPGPGTVYLSQDLHFLHTISVGDRITATVTVLEKRLADKVVVLECGCVNQDGVLVASGVAEVVAPGAKVRAEAVELPEVQLIGHHQYDALLKKCETLAPVPTAVAYPCNEPSLRAAVDAAQAGLIEPVLVGPARDIRAIAARHGLAIDGYRLIDVEYPKDAAETAARLARDGEVEALMKGSLHTDELMGAVVRKDNALRTAARISHVFVMHVPTYARTLLITDAAINISPSLEDKVHIVQNAIHLAQVLGVSKPNVAILSAVENVNPKIPSTLEAAVLCKMADRGQITGGVLDGPLAFDNAISVEAARTKGITSPVAGNADILLVPDMVAGNMLAKQLTFLANADAAGIVLGAKVPVILTSRADNLRSRLASCAIAALLANANRLLAQAARGL</sequence>
<dbReference type="PANTHER" id="PTHR43356">
    <property type="entry name" value="PHOSPHATE ACETYLTRANSFERASE"/>
    <property type="match status" value="1"/>
</dbReference>
<dbReference type="Gene3D" id="3.40.718.10">
    <property type="entry name" value="Isopropylmalate Dehydrogenase"/>
    <property type="match status" value="1"/>
</dbReference>
<dbReference type="CDD" id="cd03449">
    <property type="entry name" value="R_hydratase"/>
    <property type="match status" value="1"/>
</dbReference>
<comment type="caution">
    <text evidence="5">The sequence shown here is derived from an EMBL/GenBank/DDBJ whole genome shotgun (WGS) entry which is preliminary data.</text>
</comment>
<dbReference type="Pfam" id="PF01515">
    <property type="entry name" value="PTA_PTB"/>
    <property type="match status" value="1"/>
</dbReference>
<name>A0ABS1E1P0_RUBGE</name>
<dbReference type="Gene3D" id="3.10.129.10">
    <property type="entry name" value="Hotdog Thioesterase"/>
    <property type="match status" value="1"/>
</dbReference>
<dbReference type="PANTHER" id="PTHR43356:SF2">
    <property type="entry name" value="PHOSPHATE ACETYLTRANSFERASE"/>
    <property type="match status" value="1"/>
</dbReference>
<protein>
    <submittedName>
        <fullName evidence="5">Enoyl-CoA hydratase</fullName>
    </submittedName>
</protein>
<dbReference type="InterPro" id="IPR029069">
    <property type="entry name" value="HotDog_dom_sf"/>
</dbReference>
<evidence type="ECO:0000313" key="6">
    <source>
        <dbReference type="Proteomes" id="UP001041814"/>
    </source>
</evidence>
<dbReference type="EMBL" id="NRRU01000139">
    <property type="protein sequence ID" value="MBK1715633.1"/>
    <property type="molecule type" value="Genomic_DNA"/>
</dbReference>
<organism evidence="5 6">
    <name type="scientific">Rubrivivax gelatinosus</name>
    <name type="common">Rhodocyclus gelatinosus</name>
    <name type="synonym">Rhodopseudomonas gelatinosa</name>
    <dbReference type="NCBI Taxonomy" id="28068"/>
    <lineage>
        <taxon>Bacteria</taxon>
        <taxon>Pseudomonadati</taxon>
        <taxon>Pseudomonadota</taxon>
        <taxon>Betaproteobacteria</taxon>
        <taxon>Burkholderiales</taxon>
        <taxon>Sphaerotilaceae</taxon>
        <taxon>Rubrivivax</taxon>
    </lineage>
</organism>
<dbReference type="InterPro" id="IPR002505">
    <property type="entry name" value="PTA_PTB"/>
</dbReference>
<feature type="domain" description="Phosphate acetyl/butaryl transferase" evidence="3">
    <location>
        <begin position="266"/>
        <end position="484"/>
    </location>
</feature>
<evidence type="ECO:0000256" key="2">
    <source>
        <dbReference type="ARBA" id="ARBA00023315"/>
    </source>
</evidence>
<evidence type="ECO:0000259" key="3">
    <source>
        <dbReference type="Pfam" id="PF01515"/>
    </source>
</evidence>
<dbReference type="SUPFAM" id="SSF54637">
    <property type="entry name" value="Thioesterase/thiol ester dehydrase-isomerase"/>
    <property type="match status" value="1"/>
</dbReference>
<dbReference type="SUPFAM" id="SSF53659">
    <property type="entry name" value="Isocitrate/Isopropylmalate dehydrogenase-like"/>
    <property type="match status" value="1"/>
</dbReference>
<evidence type="ECO:0000256" key="1">
    <source>
        <dbReference type="ARBA" id="ARBA00022679"/>
    </source>
</evidence>
<keyword evidence="1" id="KW-0808">Transferase</keyword>
<keyword evidence="6" id="KW-1185">Reference proteome</keyword>
<keyword evidence="2" id="KW-0012">Acyltransferase</keyword>
<reference evidence="5" key="2">
    <citation type="journal article" date="2020" name="Microorganisms">
        <title>Osmotic Adaptation and Compatible Solute Biosynthesis of Phototrophic Bacteria as Revealed from Genome Analyses.</title>
        <authorList>
            <person name="Imhoff J.F."/>
            <person name="Rahn T."/>
            <person name="Kunzel S."/>
            <person name="Keller A."/>
            <person name="Neulinger S.C."/>
        </authorList>
    </citation>
    <scope>NUCLEOTIDE SEQUENCE</scope>
    <source>
        <strain evidence="5">IM 151</strain>
    </source>
</reference>
<accession>A0ABS1E1P0</accession>
<proteinExistence type="predicted"/>
<dbReference type="RefSeq" id="WP_200380142.1">
    <property type="nucleotide sequence ID" value="NZ_NRRU01000139.1"/>
</dbReference>
<dbReference type="InterPro" id="IPR002539">
    <property type="entry name" value="MaoC-like_dom"/>
</dbReference>
<dbReference type="NCBIfam" id="NF008852">
    <property type="entry name" value="PRK11890.1"/>
    <property type="match status" value="1"/>
</dbReference>
<dbReference type="NCBIfam" id="NF006045">
    <property type="entry name" value="PRK08190.1"/>
    <property type="match status" value="1"/>
</dbReference>
<reference evidence="5" key="1">
    <citation type="submission" date="2017-08" db="EMBL/GenBank/DDBJ databases">
        <authorList>
            <person name="Imhoff J.F."/>
            <person name="Rahn T."/>
            <person name="Kuenzel S."/>
            <person name="Neulinger S.C."/>
        </authorList>
    </citation>
    <scope>NUCLEOTIDE SEQUENCE</scope>
    <source>
        <strain evidence="5">IM 151</strain>
    </source>
</reference>
<feature type="domain" description="MaoC-like" evidence="4">
    <location>
        <begin position="50"/>
        <end position="149"/>
    </location>
</feature>
<evidence type="ECO:0000259" key="4">
    <source>
        <dbReference type="Pfam" id="PF01575"/>
    </source>
</evidence>
<dbReference type="Proteomes" id="UP001041814">
    <property type="component" value="Unassembled WGS sequence"/>
</dbReference>
<gene>
    <name evidence="5" type="ORF">CKO43_23055</name>
</gene>
<dbReference type="InterPro" id="IPR050500">
    <property type="entry name" value="Phos_Acetyltrans/Butyryltrans"/>
</dbReference>
<evidence type="ECO:0000313" key="5">
    <source>
        <dbReference type="EMBL" id="MBK1715633.1"/>
    </source>
</evidence>